<reference evidence="1" key="2">
    <citation type="submission" date="2025-03" db="EMBL/GenBank/DDBJ databases">
        <authorList>
            <consortium name="ELIXIR-Norway"/>
            <consortium name="Elixir Norway"/>
        </authorList>
    </citation>
    <scope>NUCLEOTIDE SEQUENCE</scope>
</reference>
<proteinExistence type="predicted"/>
<dbReference type="Proteomes" id="UP001162501">
    <property type="component" value="Chromosome 33"/>
</dbReference>
<organism evidence="1 2">
    <name type="scientific">Rangifer tarandus platyrhynchus</name>
    <name type="common">Svalbard reindeer</name>
    <dbReference type="NCBI Taxonomy" id="3082113"/>
    <lineage>
        <taxon>Eukaryota</taxon>
        <taxon>Metazoa</taxon>
        <taxon>Chordata</taxon>
        <taxon>Craniata</taxon>
        <taxon>Vertebrata</taxon>
        <taxon>Euteleostomi</taxon>
        <taxon>Mammalia</taxon>
        <taxon>Eutheria</taxon>
        <taxon>Laurasiatheria</taxon>
        <taxon>Artiodactyla</taxon>
        <taxon>Ruminantia</taxon>
        <taxon>Pecora</taxon>
        <taxon>Cervidae</taxon>
        <taxon>Odocoileinae</taxon>
        <taxon>Rangifer</taxon>
    </lineage>
</organism>
<gene>
    <name evidence="1" type="ORF">MRATA1EN22A_LOCUS21793</name>
</gene>
<dbReference type="EMBL" id="OX596117">
    <property type="protein sequence ID" value="CAN0493227.1"/>
    <property type="molecule type" value="Genomic_DNA"/>
</dbReference>
<name>A0AC59ZRG1_RANTA</name>
<protein>
    <submittedName>
        <fullName evidence="1">Uncharacterized protein</fullName>
    </submittedName>
</protein>
<reference evidence="1" key="1">
    <citation type="submission" date="2023-05" db="EMBL/GenBank/DDBJ databases">
        <authorList>
            <consortium name="ELIXIR-Norway"/>
        </authorList>
    </citation>
    <scope>NUCLEOTIDE SEQUENCE</scope>
</reference>
<sequence>MGEFSISNPSDILLLAAGQLGTRIAWTQGVRLGPRRPHGRPHKLIAGTRWAPCAPPSAPQPGRRAADQGESGRPHGSRWDGGSDRRRRGGVPAAAARGVPRTTRSRVPGGGAGTNSAFPGTPPLTADPVSGEERGCNSGSATAPGSSPSKFQYSWRGIPLFKNGR</sequence>
<evidence type="ECO:0000313" key="2">
    <source>
        <dbReference type="Proteomes" id="UP001162501"/>
    </source>
</evidence>
<accession>A0AC59ZRG1</accession>
<evidence type="ECO:0000313" key="1">
    <source>
        <dbReference type="EMBL" id="CAN0493227.1"/>
    </source>
</evidence>